<name>A0A409WWQ7_PSICY</name>
<keyword evidence="2" id="KW-1185">Reference proteome</keyword>
<proteinExistence type="predicted"/>
<protein>
    <recommendedName>
        <fullName evidence="3">Lectin</fullName>
    </recommendedName>
</protein>
<evidence type="ECO:0000313" key="2">
    <source>
        <dbReference type="Proteomes" id="UP000283269"/>
    </source>
</evidence>
<dbReference type="Gene3D" id="2.60.270.20">
    <property type="entry name" value="Cytolysin/lectin"/>
    <property type="match status" value="1"/>
</dbReference>
<dbReference type="Proteomes" id="UP000283269">
    <property type="component" value="Unassembled WGS sequence"/>
</dbReference>
<dbReference type="STRING" id="93625.A0A409WWQ7"/>
<comment type="caution">
    <text evidence="1">The sequence shown here is derived from an EMBL/GenBank/DDBJ whole genome shotgun (WGS) entry which is preliminary data.</text>
</comment>
<dbReference type="InterPro" id="IPR015926">
    <property type="entry name" value="Cytolysin/lectin"/>
</dbReference>
<dbReference type="EMBL" id="NHYD01003068">
    <property type="protein sequence ID" value="PPQ82970.1"/>
    <property type="molecule type" value="Genomic_DNA"/>
</dbReference>
<dbReference type="InterPro" id="IPR009960">
    <property type="entry name" value="Fruit_body_lectin_fun"/>
</dbReference>
<evidence type="ECO:0008006" key="3">
    <source>
        <dbReference type="Google" id="ProtNLM"/>
    </source>
</evidence>
<organism evidence="1 2">
    <name type="scientific">Psilocybe cyanescens</name>
    <dbReference type="NCBI Taxonomy" id="93625"/>
    <lineage>
        <taxon>Eukaryota</taxon>
        <taxon>Fungi</taxon>
        <taxon>Dikarya</taxon>
        <taxon>Basidiomycota</taxon>
        <taxon>Agaricomycotina</taxon>
        <taxon>Agaricomycetes</taxon>
        <taxon>Agaricomycetidae</taxon>
        <taxon>Agaricales</taxon>
        <taxon>Agaricineae</taxon>
        <taxon>Strophariaceae</taxon>
        <taxon>Psilocybe</taxon>
    </lineage>
</organism>
<sequence length="144" mass="15316">MSYSIATSTYQTNTNTFFRPVEKTIWNNANGGTWTPDSTGETTLTMGGSGTSGIVRFASDSGENFAVVLGVHNYARWCDIVTDIPTTQTATTLQPLYYAANSAQSAQREKQLAACSATAKNGRTVNVSYTVATGNNLKANIVIG</sequence>
<dbReference type="AlphaFoldDB" id="A0A409WWQ7"/>
<dbReference type="OrthoDB" id="4791458at2759"/>
<accession>A0A409WWQ7</accession>
<dbReference type="Pfam" id="PF07367">
    <property type="entry name" value="FB_lectin"/>
    <property type="match status" value="1"/>
</dbReference>
<evidence type="ECO:0000313" key="1">
    <source>
        <dbReference type="EMBL" id="PPQ82970.1"/>
    </source>
</evidence>
<dbReference type="SUPFAM" id="SSF63724">
    <property type="entry name" value="Cytolysin/lectin"/>
    <property type="match status" value="1"/>
</dbReference>
<reference evidence="1 2" key="1">
    <citation type="journal article" date="2018" name="Evol. Lett.">
        <title>Horizontal gene cluster transfer increased hallucinogenic mushroom diversity.</title>
        <authorList>
            <person name="Reynolds H.T."/>
            <person name="Vijayakumar V."/>
            <person name="Gluck-Thaler E."/>
            <person name="Korotkin H.B."/>
            <person name="Matheny P.B."/>
            <person name="Slot J.C."/>
        </authorList>
    </citation>
    <scope>NUCLEOTIDE SEQUENCE [LARGE SCALE GENOMIC DNA]</scope>
    <source>
        <strain evidence="1 2">2631</strain>
    </source>
</reference>
<dbReference type="InParanoid" id="A0A409WWQ7"/>
<gene>
    <name evidence="1" type="ORF">CVT25_005340</name>
</gene>